<dbReference type="CDD" id="cd05356">
    <property type="entry name" value="17beta-HSD1_like_SDR_c"/>
    <property type="match status" value="1"/>
</dbReference>
<evidence type="ECO:0000256" key="6">
    <source>
        <dbReference type="ARBA" id="ARBA00022857"/>
    </source>
</evidence>
<comment type="subcellular location">
    <subcellularLocation>
        <location evidence="12">Endoplasmic reticulum membrane</location>
        <topology evidence="12">Single-pass membrane protein</topology>
    </subcellularLocation>
</comment>
<dbReference type="InterPro" id="IPR027533">
    <property type="entry name" value="3_ketoreductase_fungal"/>
</dbReference>
<dbReference type="FunFam" id="3.40.50.720:FF:000137">
    <property type="entry name" value="Hydroxysteroid (17-beta) dehydrogenase 3"/>
    <property type="match status" value="1"/>
</dbReference>
<feature type="binding site" evidence="12">
    <location>
        <position position="198"/>
    </location>
    <ligand>
        <name>substrate</name>
    </ligand>
</feature>
<evidence type="ECO:0000256" key="8">
    <source>
        <dbReference type="ARBA" id="ARBA00023002"/>
    </source>
</evidence>
<keyword evidence="2 12" id="KW-0444">Lipid biosynthesis</keyword>
<keyword evidence="3 12" id="KW-0812">Transmembrane</keyword>
<comment type="caution">
    <text evidence="15">The sequence shown here is derived from an EMBL/GenBank/DDBJ whole genome shotgun (WGS) entry which is preliminary data.</text>
</comment>
<keyword evidence="9 12" id="KW-0443">Lipid metabolism</keyword>
<dbReference type="OrthoDB" id="5545019at2759"/>
<dbReference type="InterPro" id="IPR002347">
    <property type="entry name" value="SDR_fam"/>
</dbReference>
<evidence type="ECO:0000256" key="13">
    <source>
        <dbReference type="RuleBase" id="RU000363"/>
    </source>
</evidence>
<accession>A0A9P6U7F0</accession>
<keyword evidence="6 12" id="KW-0521">NADP</keyword>
<keyword evidence="7 12" id="KW-1133">Transmembrane helix</keyword>
<evidence type="ECO:0000313" key="16">
    <source>
        <dbReference type="Proteomes" id="UP000807716"/>
    </source>
</evidence>
<dbReference type="AlphaFoldDB" id="A0A9P6U7F0"/>
<dbReference type="Proteomes" id="UP000807716">
    <property type="component" value="Unassembled WGS sequence"/>
</dbReference>
<keyword evidence="8 12" id="KW-0560">Oxidoreductase</keyword>
<keyword evidence="5 12" id="KW-0276">Fatty acid metabolism</keyword>
<dbReference type="GO" id="GO:0045703">
    <property type="term" value="F:ketoreductase activity"/>
    <property type="evidence" value="ECO:0007669"/>
    <property type="project" value="UniProtKB-UniRule"/>
</dbReference>
<evidence type="ECO:0000256" key="9">
    <source>
        <dbReference type="ARBA" id="ARBA00023098"/>
    </source>
</evidence>
<comment type="catalytic activity">
    <reaction evidence="12">
        <text>a very-long-chain (3R)-3-hydroxyacyl-CoA + NADP(+) = a very-long-chain 3-oxoacyl-CoA + NADPH + H(+)</text>
        <dbReference type="Rhea" id="RHEA:48680"/>
        <dbReference type="ChEBI" id="CHEBI:15378"/>
        <dbReference type="ChEBI" id="CHEBI:57783"/>
        <dbReference type="ChEBI" id="CHEBI:58349"/>
        <dbReference type="ChEBI" id="CHEBI:85440"/>
        <dbReference type="ChEBI" id="CHEBI:90725"/>
        <dbReference type="EC" id="1.1.1.330"/>
    </reaction>
</comment>
<comment type="similarity">
    <text evidence="12 13">Belongs to the short-chain dehydrogenases/reductases (SDR) family.</text>
</comment>
<proteinExistence type="inferred from homology"/>
<dbReference type="GO" id="GO:0030497">
    <property type="term" value="P:fatty acid elongation"/>
    <property type="evidence" value="ECO:0007669"/>
    <property type="project" value="UniProtKB-UniRule"/>
</dbReference>
<evidence type="ECO:0000256" key="7">
    <source>
        <dbReference type="ARBA" id="ARBA00022989"/>
    </source>
</evidence>
<keyword evidence="16" id="KW-1185">Reference proteome</keyword>
<evidence type="ECO:0000313" key="15">
    <source>
        <dbReference type="EMBL" id="KAG0262461.1"/>
    </source>
</evidence>
<dbReference type="PRINTS" id="PR00081">
    <property type="entry name" value="GDHRDH"/>
</dbReference>
<dbReference type="PANTHER" id="PTHR43086:SF2">
    <property type="entry name" value="HYDROXYSTEROID DEHYDROGENASE-LIKE PROTEIN 1"/>
    <property type="match status" value="1"/>
</dbReference>
<feature type="transmembrane region" description="Helical" evidence="14">
    <location>
        <begin position="20"/>
        <end position="45"/>
    </location>
</feature>
<dbReference type="PROSITE" id="PS00061">
    <property type="entry name" value="ADH_SHORT"/>
    <property type="match status" value="1"/>
</dbReference>
<dbReference type="Pfam" id="PF00106">
    <property type="entry name" value="adh_short"/>
    <property type="match status" value="1"/>
</dbReference>
<keyword evidence="11 12" id="KW-0275">Fatty acid biosynthesis</keyword>
<gene>
    <name evidence="15" type="ORF">DFQ27_002325</name>
</gene>
<reference evidence="15" key="1">
    <citation type="journal article" date="2020" name="Fungal Divers.">
        <title>Resolving the Mortierellaceae phylogeny through synthesis of multi-gene phylogenetics and phylogenomics.</title>
        <authorList>
            <person name="Vandepol N."/>
            <person name="Liber J."/>
            <person name="Desiro A."/>
            <person name="Na H."/>
            <person name="Kennedy M."/>
            <person name="Barry K."/>
            <person name="Grigoriev I.V."/>
            <person name="Miller A.N."/>
            <person name="O'Donnell K."/>
            <person name="Stajich J.E."/>
            <person name="Bonito G."/>
        </authorList>
    </citation>
    <scope>NUCLEOTIDE SEQUENCE</scope>
    <source>
        <strain evidence="15">BC1065</strain>
    </source>
</reference>
<evidence type="ECO:0000256" key="11">
    <source>
        <dbReference type="ARBA" id="ARBA00023160"/>
    </source>
</evidence>
<keyword evidence="4 12" id="KW-0256">Endoplasmic reticulum</keyword>
<keyword evidence="10 12" id="KW-0472">Membrane</keyword>
<dbReference type="HAMAP" id="MF_03107">
    <property type="entry name" value="3_ketoreductase"/>
    <property type="match status" value="1"/>
</dbReference>
<sequence>MDQIVQFVQKSDVNATLVAVFGAIGAAVIALKTISFLKVLVDVFVRSGINLKKYGAGRGGWAVITGATDGIGKEFASQLASKKLNVVLVSRSMDKLKAVAEEIEQKYNVETKVFAMDFTNADDAKYNALKQVLDPIEVTVLVNNVGTNHEIPTPFEEETDAIVHNIIEVNVKAAMKMTKVVVPQMIARKNGLIINLGSFAGLVPTPYLSVYSGSKAFLSSWSQAIGAELAPQGVHVQNVNTYFVVSSMSKIRRSSLLIPFPKPYVKSVLGQIGISGGASTPSTSTPYWTHAIANWLIDNAFTRTFWVDQNYKIQADIRKRALRKRDRETNKNK</sequence>
<evidence type="ECO:0000256" key="3">
    <source>
        <dbReference type="ARBA" id="ARBA00022692"/>
    </source>
</evidence>
<dbReference type="SUPFAM" id="SSF51735">
    <property type="entry name" value="NAD(P)-binding Rossmann-fold domains"/>
    <property type="match status" value="1"/>
</dbReference>
<comment type="function">
    <text evidence="12">Component of the microsomal membrane bound fatty acid elongation system, which produces the 26-carbon very long-chain fatty acids (VLCFA) from palmitate. Catalyzes the reduction of the 3-ketoacyl-CoA intermediate that is formed in each cycle of fatty acid elongation. VLCFAs serve as precursors for ceramide and sphingolipids.</text>
</comment>
<dbReference type="EMBL" id="JAAAJB010000187">
    <property type="protein sequence ID" value="KAG0262461.1"/>
    <property type="molecule type" value="Genomic_DNA"/>
</dbReference>
<dbReference type="GO" id="GO:0005789">
    <property type="term" value="C:endoplasmic reticulum membrane"/>
    <property type="evidence" value="ECO:0007669"/>
    <property type="project" value="UniProtKB-SubCell"/>
</dbReference>
<evidence type="ECO:0000256" key="14">
    <source>
        <dbReference type="SAM" id="Phobius"/>
    </source>
</evidence>
<protein>
    <recommendedName>
        <fullName evidence="12">Very-long-chain 3-oxoacyl-CoA reductase</fullName>
        <ecNumber evidence="12">1.1.1.330</ecNumber>
    </recommendedName>
    <alternativeName>
        <fullName evidence="12">3-ketoacyl-CoA reductase</fullName>
        <shortName evidence="12">3-ketoreductase</shortName>
        <shortName evidence="12">KAR</shortName>
    </alternativeName>
    <alternativeName>
        <fullName evidence="12">Microsomal beta-keto-reductase</fullName>
    </alternativeName>
</protein>
<evidence type="ECO:0000256" key="10">
    <source>
        <dbReference type="ARBA" id="ARBA00023136"/>
    </source>
</evidence>
<dbReference type="GO" id="GO:0141040">
    <property type="term" value="F:very-long-chain 3-oxoacyl-CoA reductase activity"/>
    <property type="evidence" value="ECO:0007669"/>
    <property type="project" value="UniProtKB-EC"/>
</dbReference>
<dbReference type="InterPro" id="IPR020904">
    <property type="entry name" value="Sc_DH/Rdtase_CS"/>
</dbReference>
<dbReference type="PRINTS" id="PR00080">
    <property type="entry name" value="SDRFAMILY"/>
</dbReference>
<evidence type="ECO:0000256" key="4">
    <source>
        <dbReference type="ARBA" id="ARBA00022824"/>
    </source>
</evidence>
<organism evidence="15 16">
    <name type="scientific">Actinomortierella ambigua</name>
    <dbReference type="NCBI Taxonomy" id="1343610"/>
    <lineage>
        <taxon>Eukaryota</taxon>
        <taxon>Fungi</taxon>
        <taxon>Fungi incertae sedis</taxon>
        <taxon>Mucoromycota</taxon>
        <taxon>Mortierellomycotina</taxon>
        <taxon>Mortierellomycetes</taxon>
        <taxon>Mortierellales</taxon>
        <taxon>Mortierellaceae</taxon>
        <taxon>Actinomortierella</taxon>
    </lineage>
</organism>
<dbReference type="PIRSF" id="PIRSF000126">
    <property type="entry name" value="11-beta-HSD1"/>
    <property type="match status" value="1"/>
</dbReference>
<evidence type="ECO:0000256" key="5">
    <source>
        <dbReference type="ARBA" id="ARBA00022832"/>
    </source>
</evidence>
<feature type="active site" description="Proton acceptor" evidence="12">
    <location>
        <position position="211"/>
    </location>
</feature>
<name>A0A9P6U7F0_9FUNG</name>
<comment type="pathway">
    <text evidence="1">Lipid metabolism; fatty acid biosynthesis.</text>
</comment>
<dbReference type="Gene3D" id="3.40.50.720">
    <property type="entry name" value="NAD(P)-binding Rossmann-like Domain"/>
    <property type="match status" value="1"/>
</dbReference>
<evidence type="ECO:0000256" key="1">
    <source>
        <dbReference type="ARBA" id="ARBA00005194"/>
    </source>
</evidence>
<evidence type="ECO:0000256" key="2">
    <source>
        <dbReference type="ARBA" id="ARBA00022516"/>
    </source>
</evidence>
<dbReference type="InterPro" id="IPR036291">
    <property type="entry name" value="NAD(P)-bd_dom_sf"/>
</dbReference>
<dbReference type="PANTHER" id="PTHR43086">
    <property type="entry name" value="VERY-LONG-CHAIN 3-OXOOACYL-COA REDUCTASE"/>
    <property type="match status" value="1"/>
</dbReference>
<evidence type="ECO:0000256" key="12">
    <source>
        <dbReference type="HAMAP-Rule" id="MF_03107"/>
    </source>
</evidence>
<dbReference type="EC" id="1.1.1.330" evidence="12"/>